<protein>
    <submittedName>
        <fullName evidence="2">Uncharacterized protein</fullName>
    </submittedName>
</protein>
<evidence type="ECO:0000256" key="1">
    <source>
        <dbReference type="SAM" id="MobiDB-lite"/>
    </source>
</evidence>
<reference evidence="2" key="1">
    <citation type="journal article" date="2020" name="J. Eukaryot. Microbiol.">
        <title>De novo Sequencing, Assembly and Annotation of the Transcriptome for the Free-Living Testate Amoeba Arcella intermedia.</title>
        <authorList>
            <person name="Ribeiro G.M."/>
            <person name="Porfirio-Sousa A.L."/>
            <person name="Maurer-Alcala X.X."/>
            <person name="Katz L.A."/>
            <person name="Lahr D.J.G."/>
        </authorList>
    </citation>
    <scope>NUCLEOTIDE SEQUENCE</scope>
</reference>
<dbReference type="AlphaFoldDB" id="A0A6B2L3C1"/>
<sequence length="375" mass="40643">MIGSRTYLMHCSTPAEQEKFTKALNDKIGSLKTKPADNKPAATGGGGTTGGSTATTGGAPAGVGGAGAGGAPAAGKDGIKLALESAKNAIPFLGSESEDRILEFWQIWTESIPPSAPEVSVTLVMNTDISQLSWRVYGPQNVLIQEMVDFFWNVGAPEQEIDRLNDVGGLINPLTIGSWIDMSTKGGMDGGWVFPVSVPTADALKACDEGLPLTKLTDWTRTHNIEECFTVGRDMGASPPRQTEIRFKIKGDSFEARFHVASQAYKEFGFPAIPDNYVAVLRNWNPVAMELSVITSSDGFVRIGMILPDPDASILAKLCNEQGSNPSQLTTFQGKMKIEKPAFVEFQYLMESFGYGVYNEGWNLVFHYRLDPHMF</sequence>
<dbReference type="EMBL" id="GIBP01002564">
    <property type="protein sequence ID" value="NDV31533.1"/>
    <property type="molecule type" value="Transcribed_RNA"/>
</dbReference>
<organism evidence="2">
    <name type="scientific">Arcella intermedia</name>
    <dbReference type="NCBI Taxonomy" id="1963864"/>
    <lineage>
        <taxon>Eukaryota</taxon>
        <taxon>Amoebozoa</taxon>
        <taxon>Tubulinea</taxon>
        <taxon>Elardia</taxon>
        <taxon>Arcellinida</taxon>
        <taxon>Sphaerothecina</taxon>
        <taxon>Arcellidae</taxon>
        <taxon>Arcella</taxon>
    </lineage>
</organism>
<evidence type="ECO:0000313" key="2">
    <source>
        <dbReference type="EMBL" id="NDV31533.1"/>
    </source>
</evidence>
<accession>A0A6B2L3C1</accession>
<proteinExistence type="predicted"/>
<name>A0A6B2L3C1_9EUKA</name>
<feature type="region of interest" description="Disordered" evidence="1">
    <location>
        <begin position="30"/>
        <end position="56"/>
    </location>
</feature>